<name>A0ACA9QTM4_9GLOM</name>
<sequence length="79" mass="8376">STSGSIPSPRIDHGAVFIPPYNQILIFYGSNDTSIMALDTLMFVWSVATISNIGGSPSSLFSFASTLIGAYILIAFGRT</sequence>
<dbReference type="Proteomes" id="UP000789920">
    <property type="component" value="Unassembled WGS sequence"/>
</dbReference>
<protein>
    <submittedName>
        <fullName evidence="1">35575_t:CDS:1</fullName>
    </submittedName>
</protein>
<feature type="non-terminal residue" evidence="1">
    <location>
        <position position="1"/>
    </location>
</feature>
<accession>A0ACA9QTM4</accession>
<keyword evidence="2" id="KW-1185">Reference proteome</keyword>
<evidence type="ECO:0000313" key="2">
    <source>
        <dbReference type="Proteomes" id="UP000789920"/>
    </source>
</evidence>
<gene>
    <name evidence="1" type="ORF">RPERSI_LOCUS15675</name>
</gene>
<organism evidence="1 2">
    <name type="scientific">Racocetra persica</name>
    <dbReference type="NCBI Taxonomy" id="160502"/>
    <lineage>
        <taxon>Eukaryota</taxon>
        <taxon>Fungi</taxon>
        <taxon>Fungi incertae sedis</taxon>
        <taxon>Mucoromycota</taxon>
        <taxon>Glomeromycotina</taxon>
        <taxon>Glomeromycetes</taxon>
        <taxon>Diversisporales</taxon>
        <taxon>Gigasporaceae</taxon>
        <taxon>Racocetra</taxon>
    </lineage>
</organism>
<evidence type="ECO:0000313" key="1">
    <source>
        <dbReference type="EMBL" id="CAG8764911.1"/>
    </source>
</evidence>
<proteinExistence type="predicted"/>
<comment type="caution">
    <text evidence="1">The sequence shown here is derived from an EMBL/GenBank/DDBJ whole genome shotgun (WGS) entry which is preliminary data.</text>
</comment>
<dbReference type="EMBL" id="CAJVQC010037914">
    <property type="protein sequence ID" value="CAG8764911.1"/>
    <property type="molecule type" value="Genomic_DNA"/>
</dbReference>
<feature type="non-terminal residue" evidence="1">
    <location>
        <position position="79"/>
    </location>
</feature>
<reference evidence="1" key="1">
    <citation type="submission" date="2021-06" db="EMBL/GenBank/DDBJ databases">
        <authorList>
            <person name="Kallberg Y."/>
            <person name="Tangrot J."/>
            <person name="Rosling A."/>
        </authorList>
    </citation>
    <scope>NUCLEOTIDE SEQUENCE</scope>
    <source>
        <strain evidence="1">MA461A</strain>
    </source>
</reference>